<proteinExistence type="predicted"/>
<dbReference type="AlphaFoldDB" id="A0AAV8XNK6"/>
<dbReference type="Proteomes" id="UP001162162">
    <property type="component" value="Unassembled WGS sequence"/>
</dbReference>
<keyword evidence="3" id="KW-1185">Reference proteome</keyword>
<gene>
    <name evidence="2" type="ORF">NQ318_020691</name>
</gene>
<feature type="region of interest" description="Disordered" evidence="1">
    <location>
        <begin position="170"/>
        <end position="215"/>
    </location>
</feature>
<evidence type="ECO:0000256" key="1">
    <source>
        <dbReference type="SAM" id="MobiDB-lite"/>
    </source>
</evidence>
<name>A0AAV8XNK6_9CUCU</name>
<reference evidence="2" key="1">
    <citation type="journal article" date="2023" name="Insect Mol. Biol.">
        <title>Genome sequencing provides insights into the evolution of gene families encoding plant cell wall-degrading enzymes in longhorned beetles.</title>
        <authorList>
            <person name="Shin N.R."/>
            <person name="Okamura Y."/>
            <person name="Kirsch R."/>
            <person name="Pauchet Y."/>
        </authorList>
    </citation>
    <scope>NUCLEOTIDE SEQUENCE</scope>
    <source>
        <strain evidence="2">AMC_N1</strain>
    </source>
</reference>
<dbReference type="EMBL" id="JAPWTK010000419">
    <property type="protein sequence ID" value="KAJ8940634.1"/>
    <property type="molecule type" value="Genomic_DNA"/>
</dbReference>
<sequence length="215" mass="23663">MISLNRSSTDLMETLLNGKNIDEIPEFQPGSTPSKIVPNEEFHFGPNAAPFTPAKLLDQSEAALSTKAVYGDESTATLGTSFNESEASQDTTADINLLNKESDPMSMSFYADKGDSNPFDLNQVQVLPDNIDEFLNKPDNNSLFNETISDLPEHHPLGDVKDTTEDITLNNDDAIQMTDLDKGAYYEEKELASPMEPEKELSDPDRGDVRREGGV</sequence>
<protein>
    <submittedName>
        <fullName evidence="2">Uncharacterized protein</fullName>
    </submittedName>
</protein>
<evidence type="ECO:0000313" key="3">
    <source>
        <dbReference type="Proteomes" id="UP001162162"/>
    </source>
</evidence>
<feature type="compositionally biased region" description="Basic and acidic residues" evidence="1">
    <location>
        <begin position="179"/>
        <end position="215"/>
    </location>
</feature>
<accession>A0AAV8XNK6</accession>
<organism evidence="2 3">
    <name type="scientific">Aromia moschata</name>
    <dbReference type="NCBI Taxonomy" id="1265417"/>
    <lineage>
        <taxon>Eukaryota</taxon>
        <taxon>Metazoa</taxon>
        <taxon>Ecdysozoa</taxon>
        <taxon>Arthropoda</taxon>
        <taxon>Hexapoda</taxon>
        <taxon>Insecta</taxon>
        <taxon>Pterygota</taxon>
        <taxon>Neoptera</taxon>
        <taxon>Endopterygota</taxon>
        <taxon>Coleoptera</taxon>
        <taxon>Polyphaga</taxon>
        <taxon>Cucujiformia</taxon>
        <taxon>Chrysomeloidea</taxon>
        <taxon>Cerambycidae</taxon>
        <taxon>Cerambycinae</taxon>
        <taxon>Callichromatini</taxon>
        <taxon>Aromia</taxon>
    </lineage>
</organism>
<evidence type="ECO:0000313" key="2">
    <source>
        <dbReference type="EMBL" id="KAJ8940634.1"/>
    </source>
</evidence>
<comment type="caution">
    <text evidence="2">The sequence shown here is derived from an EMBL/GenBank/DDBJ whole genome shotgun (WGS) entry which is preliminary data.</text>
</comment>